<sequence length="145" mass="16112">MNSISLPVSDEPISGFTRVAYHENLVISRDLNMTQEIRVVTHNREGVPILEALGELSPEQRRAAEVRYRDQFVSRTTAGAVVDQTGKPVETSTEETVSQLAFFQSICIDDLKAAGMQINGKTPVLSMFYAMIQQEIGKLDKRAVL</sequence>
<dbReference type="OrthoDB" id="960119at2"/>
<gene>
    <name evidence="1" type="ORF">CLV58_101173</name>
</gene>
<protein>
    <submittedName>
        <fullName evidence="1">Uncharacterized protein</fullName>
    </submittedName>
</protein>
<comment type="caution">
    <text evidence="1">The sequence shown here is derived from an EMBL/GenBank/DDBJ whole genome shotgun (WGS) entry which is preliminary data.</text>
</comment>
<organism evidence="1 2">
    <name type="scientific">Spirosoma oryzae</name>
    <dbReference type="NCBI Taxonomy" id="1469603"/>
    <lineage>
        <taxon>Bacteria</taxon>
        <taxon>Pseudomonadati</taxon>
        <taxon>Bacteroidota</taxon>
        <taxon>Cytophagia</taxon>
        <taxon>Cytophagales</taxon>
        <taxon>Cytophagaceae</taxon>
        <taxon>Spirosoma</taxon>
    </lineage>
</organism>
<name>A0A2T0TN74_9BACT</name>
<dbReference type="AlphaFoldDB" id="A0A2T0TN74"/>
<reference evidence="1 2" key="1">
    <citation type="submission" date="2018-03" db="EMBL/GenBank/DDBJ databases">
        <title>Genomic Encyclopedia of Archaeal and Bacterial Type Strains, Phase II (KMG-II): from individual species to whole genera.</title>
        <authorList>
            <person name="Goeker M."/>
        </authorList>
    </citation>
    <scope>NUCLEOTIDE SEQUENCE [LARGE SCALE GENOMIC DNA]</scope>
    <source>
        <strain evidence="1 2">DSM 28354</strain>
    </source>
</reference>
<dbReference type="EMBL" id="PVTE01000001">
    <property type="protein sequence ID" value="PRY47107.1"/>
    <property type="molecule type" value="Genomic_DNA"/>
</dbReference>
<keyword evidence="2" id="KW-1185">Reference proteome</keyword>
<dbReference type="Proteomes" id="UP000238375">
    <property type="component" value="Unassembled WGS sequence"/>
</dbReference>
<proteinExistence type="predicted"/>
<evidence type="ECO:0000313" key="2">
    <source>
        <dbReference type="Proteomes" id="UP000238375"/>
    </source>
</evidence>
<dbReference type="RefSeq" id="WP_106135863.1">
    <property type="nucleotide sequence ID" value="NZ_PVTE01000001.1"/>
</dbReference>
<accession>A0A2T0TN74</accession>
<evidence type="ECO:0000313" key="1">
    <source>
        <dbReference type="EMBL" id="PRY47107.1"/>
    </source>
</evidence>